<dbReference type="Pfam" id="PF13585">
    <property type="entry name" value="CHU_C"/>
    <property type="match status" value="1"/>
</dbReference>
<keyword evidence="2" id="KW-1185">Reference proteome</keyword>
<accession>A0A2S7T843</accession>
<organism evidence="1 2">
    <name type="scientific">Aureicoccus marinus</name>
    <dbReference type="NCBI Taxonomy" id="754435"/>
    <lineage>
        <taxon>Bacteria</taxon>
        <taxon>Pseudomonadati</taxon>
        <taxon>Bacteroidota</taxon>
        <taxon>Flavobacteriia</taxon>
        <taxon>Flavobacteriales</taxon>
        <taxon>Flavobacteriaceae</taxon>
        <taxon>Aureicoccus</taxon>
    </lineage>
</organism>
<protein>
    <recommendedName>
        <fullName evidence="3">Gliding motility-associated C-terminal domain-containing protein</fullName>
    </recommendedName>
</protein>
<dbReference type="RefSeq" id="WP_105001277.1">
    <property type="nucleotide sequence ID" value="NZ_MQVX01000001.1"/>
</dbReference>
<dbReference type="Proteomes" id="UP000239366">
    <property type="component" value="Unassembled WGS sequence"/>
</dbReference>
<evidence type="ECO:0008006" key="3">
    <source>
        <dbReference type="Google" id="ProtNLM"/>
    </source>
</evidence>
<evidence type="ECO:0000313" key="2">
    <source>
        <dbReference type="Proteomes" id="UP000239366"/>
    </source>
</evidence>
<sequence length="384" mass="42364">MRKAFSIVFLLFGFIQWCSGQNSLYHIGNLYMAPDAQVGVHTDWINDAPLEDGFGLVGFYGDRPMELTGAFPLVLFDAELFNQAGLDLGISLFIKNGFDFFEGDIRTPRTDLSINAFYERNSFLQGSTDQSKVNGQVSFAQKSVFNAPTGTLNRLRSVDFNFGASTSNGSATYFSENPSFPLSLNEGFNTASFAPSLDAVSSLEFWLVDAAGTAALTMNWDPNSALSSLTANVDAITVVGWNYSLRQWVPLPVQNRSGTLDEGFITTGPVVPDQFSALTFGVLNEPDEVLTLDNYFLSPNGDNVNDRLVIEELLQSPNNRLVIFNRAGLKVFELDNYTNEFDGNANTGSTFYGTDIGLPEGVYYYIAKLNDLQLNFQGFLFLDR</sequence>
<proteinExistence type="predicted"/>
<evidence type="ECO:0000313" key="1">
    <source>
        <dbReference type="EMBL" id="PQJ15626.1"/>
    </source>
</evidence>
<name>A0A2S7T843_9FLAO</name>
<reference evidence="2" key="1">
    <citation type="submission" date="2016-11" db="EMBL/GenBank/DDBJ databases">
        <title>Trade-off between light-utilization and light-protection in marine flavobacteria.</title>
        <authorList>
            <person name="Kumagai Y."/>
            <person name="Yoshizawa S."/>
            <person name="Kogure K."/>
        </authorList>
    </citation>
    <scope>NUCLEOTIDE SEQUENCE [LARGE SCALE GENOMIC DNA]</scope>
    <source>
        <strain evidence="2">SG-18</strain>
    </source>
</reference>
<dbReference type="OrthoDB" id="1489185at2"/>
<dbReference type="EMBL" id="MQVX01000001">
    <property type="protein sequence ID" value="PQJ15626.1"/>
    <property type="molecule type" value="Genomic_DNA"/>
</dbReference>
<comment type="caution">
    <text evidence="1">The sequence shown here is derived from an EMBL/GenBank/DDBJ whole genome shotgun (WGS) entry which is preliminary data.</text>
</comment>
<gene>
    <name evidence="1" type="ORF">BST99_07705</name>
</gene>
<dbReference type="AlphaFoldDB" id="A0A2S7T843"/>